<organism evidence="2 3">
    <name type="scientific">Vitrella brassicaformis (strain CCMP3155)</name>
    <dbReference type="NCBI Taxonomy" id="1169540"/>
    <lineage>
        <taxon>Eukaryota</taxon>
        <taxon>Sar</taxon>
        <taxon>Alveolata</taxon>
        <taxon>Colpodellida</taxon>
        <taxon>Vitrellaceae</taxon>
        <taxon>Vitrella</taxon>
    </lineage>
</organism>
<gene>
    <name evidence="2" type="ORF">Vbra_632</name>
</gene>
<dbReference type="InParanoid" id="A0A0G4GIC7"/>
<feature type="region of interest" description="Disordered" evidence="1">
    <location>
        <begin position="1"/>
        <end position="20"/>
    </location>
</feature>
<proteinExistence type="predicted"/>
<accession>A0A0G4GIC7</accession>
<evidence type="ECO:0000256" key="1">
    <source>
        <dbReference type="SAM" id="MobiDB-lite"/>
    </source>
</evidence>
<dbReference type="AlphaFoldDB" id="A0A0G4GIC7"/>
<sequence>MSQGSNRARPYQRRPDARIPSPPFEVERALCVIDRCSQNVIDEYRRGQSRWSSREKTQTVDSFHLTREVIEVRHGLRRRLSAEVSRFVMRRDSEHIVHRPPVLTPRPRQPPEQPSFNPAARLLPARILKQEALNASPAVVPEGHFNKVPGWTDNLGNSFGNLRTQVAYLCISAECDGFKRSVTQGARINRCGRPTF</sequence>
<dbReference type="EMBL" id="CDMY01000671">
    <property type="protein sequence ID" value="CEM29331.1"/>
    <property type="molecule type" value="Genomic_DNA"/>
</dbReference>
<reference evidence="2 3" key="1">
    <citation type="submission" date="2014-11" db="EMBL/GenBank/DDBJ databases">
        <authorList>
            <person name="Zhu J."/>
            <person name="Qi W."/>
            <person name="Song R."/>
        </authorList>
    </citation>
    <scope>NUCLEOTIDE SEQUENCE [LARGE SCALE GENOMIC DNA]</scope>
</reference>
<evidence type="ECO:0000313" key="3">
    <source>
        <dbReference type="Proteomes" id="UP000041254"/>
    </source>
</evidence>
<keyword evidence="3" id="KW-1185">Reference proteome</keyword>
<name>A0A0G4GIC7_VITBC</name>
<protein>
    <submittedName>
        <fullName evidence="2">Uncharacterized protein</fullName>
    </submittedName>
</protein>
<dbReference type="VEuPathDB" id="CryptoDB:Vbra_632"/>
<evidence type="ECO:0000313" key="2">
    <source>
        <dbReference type="EMBL" id="CEM29331.1"/>
    </source>
</evidence>
<dbReference type="Proteomes" id="UP000041254">
    <property type="component" value="Unassembled WGS sequence"/>
</dbReference>